<name>A0A345IJE3_9DEIO</name>
<proteinExistence type="predicted"/>
<evidence type="ECO:0000313" key="3">
    <source>
        <dbReference type="Proteomes" id="UP000253744"/>
    </source>
</evidence>
<evidence type="ECO:0000313" key="2">
    <source>
        <dbReference type="EMBL" id="AXG99815.1"/>
    </source>
</evidence>
<dbReference type="EMBL" id="CP031158">
    <property type="protein sequence ID" value="AXG99815.1"/>
    <property type="molecule type" value="Genomic_DNA"/>
</dbReference>
<dbReference type="PROSITE" id="PS51257">
    <property type="entry name" value="PROKAR_LIPOPROTEIN"/>
    <property type="match status" value="1"/>
</dbReference>
<sequence>MKRLSMKALLGGAVLTSALVSCGQGSPAPDLGGLPPLATGITVRFDAAPADTYLTLSTEGGEVVYQKAVGEGARSFTPDLNDWRNLSSRAAPIKLSSGVTTEALLFLKWGMFQDKNKSGKPDEGEWLDRMTHDRVTYAEKAVKVEFDTEAPPMHHNWTLNQGWSRAEHYVYRPLGSGTFQRLWRSTALWDFWLHPATPLTSM</sequence>
<dbReference type="AlphaFoldDB" id="A0A345IJE3"/>
<reference evidence="2 3" key="1">
    <citation type="submission" date="2018-07" db="EMBL/GenBank/DDBJ databases">
        <title>Complete Genome and Methylome Analysis of Deinococcus wulumuqiensis NEB 479.</title>
        <authorList>
            <person name="Fomenkov A."/>
            <person name="Luyten Y."/>
            <person name="Vincze T."/>
            <person name="Anton B.P."/>
            <person name="Clark T."/>
            <person name="Roberts R.J."/>
            <person name="Morgan R.D."/>
        </authorList>
    </citation>
    <scope>NUCLEOTIDE SEQUENCE [LARGE SCALE GENOMIC DNA]</scope>
    <source>
        <strain evidence="2 3">NEB 479</strain>
    </source>
</reference>
<dbReference type="STRING" id="1288484.GCA_000348665_01655"/>
<organism evidence="2 3">
    <name type="scientific">Deinococcus wulumuqiensis</name>
    <dbReference type="NCBI Taxonomy" id="980427"/>
    <lineage>
        <taxon>Bacteria</taxon>
        <taxon>Thermotogati</taxon>
        <taxon>Deinococcota</taxon>
        <taxon>Deinococci</taxon>
        <taxon>Deinococcales</taxon>
        <taxon>Deinococcaceae</taxon>
        <taxon>Deinococcus</taxon>
    </lineage>
</organism>
<gene>
    <name evidence="2" type="ORF">DVJ83_12570</name>
</gene>
<keyword evidence="1" id="KW-0732">Signal</keyword>
<dbReference type="RefSeq" id="WP_114672579.1">
    <property type="nucleotide sequence ID" value="NZ_CP031158.1"/>
</dbReference>
<evidence type="ECO:0000256" key="1">
    <source>
        <dbReference type="SAM" id="SignalP"/>
    </source>
</evidence>
<feature type="chain" id="PRO_5016872680" evidence="1">
    <location>
        <begin position="24"/>
        <end position="202"/>
    </location>
</feature>
<accession>A0A345IJE3</accession>
<protein>
    <submittedName>
        <fullName evidence="2">Uncharacterized protein</fullName>
    </submittedName>
</protein>
<dbReference type="Proteomes" id="UP000253744">
    <property type="component" value="Chromosome"/>
</dbReference>
<dbReference type="KEGG" id="dwu:DVJ83_12570"/>
<feature type="signal peptide" evidence="1">
    <location>
        <begin position="1"/>
        <end position="23"/>
    </location>
</feature>